<comment type="caution">
    <text evidence="2">The sequence shown here is derived from an EMBL/GenBank/DDBJ whole genome shotgun (WGS) entry which is preliminary data.</text>
</comment>
<dbReference type="InterPro" id="IPR027974">
    <property type="entry name" value="DUF4470"/>
</dbReference>
<evidence type="ECO:0000259" key="1">
    <source>
        <dbReference type="Pfam" id="PF14737"/>
    </source>
</evidence>
<name>A0A2H2ZVE7_TRIPA</name>
<reference evidence="2 3" key="1">
    <citation type="journal article" date="2015" name="Genome Announc.">
        <title>Genome sequence and annotation of Trichoderma parareesei, the ancestor of the cellulase producer Trichoderma reesei.</title>
        <authorList>
            <person name="Yang D."/>
            <person name="Pomraning K."/>
            <person name="Kopchinskiy A."/>
            <person name="Karimi Aghcheh R."/>
            <person name="Atanasova L."/>
            <person name="Chenthamara K."/>
            <person name="Baker S.E."/>
            <person name="Zhang R."/>
            <person name="Shen Q."/>
            <person name="Freitag M."/>
            <person name="Kubicek C.P."/>
            <person name="Druzhinina I.S."/>
        </authorList>
    </citation>
    <scope>NUCLEOTIDE SEQUENCE [LARGE SCALE GENOMIC DNA]</scope>
    <source>
        <strain evidence="2 3">CBS 125925</strain>
    </source>
</reference>
<organism evidence="2 3">
    <name type="scientific">Trichoderma parareesei</name>
    <name type="common">Filamentous fungus</name>
    <dbReference type="NCBI Taxonomy" id="858221"/>
    <lineage>
        <taxon>Eukaryota</taxon>
        <taxon>Fungi</taxon>
        <taxon>Dikarya</taxon>
        <taxon>Ascomycota</taxon>
        <taxon>Pezizomycotina</taxon>
        <taxon>Sordariomycetes</taxon>
        <taxon>Hypocreomycetidae</taxon>
        <taxon>Hypocreales</taxon>
        <taxon>Hypocreaceae</taxon>
        <taxon>Trichoderma</taxon>
    </lineage>
</organism>
<proteinExistence type="predicted"/>
<sequence length="648" mass="73338">MSPCRCIDGAAIPNHPSFDTGVFWGNHAASDILNLAENEGAEYDGFLRLLLLGPFGLRHLIYSVAAMPETANPIINVVICENDFSQLLRTMISLHIMAAWRETPEETTALLAEIVSHIWYSLKWPQELHSYVKEIVGNVASEAREHVRSSRDSGTVRTPAVTFGRGKLQLHTQLEPDVWDAIVNQIYQTPSKNEGTARMARETDAMLYGEPLDRVHARMSPSRAAALAKWRQDGILMPYSSPTEAFVKPSPIFFNPDGSQPTGLTNEPLSEWPMKEVLEYAPYPAKGDVYGKMSRYIRGKIVAFLERVQKREVHIRLMACGLTEMVGNLRNDFEEEAPYFDRIEVGHLFEFEPELCFLSCATLLRHADENPWATMLTMCRESVVSAESPKLDNYVAAEKDLIFHRGLEPLDAIIPPAQAAGENYSAASLPRHMGILLFRDWDMFSYHYLNDADRFGGRVPGEELSQQPKASILKTGYMGVHLKRDNTVVSPWPNRLVHGAGSKPSKEEVMRWMSWSTTKPERWLEWKRTGDVNTKEWLRHIEEIRGPYVLANMKKLYEVLLEIDQARDFNEEDEGEGGDDVMNVRVKKVGVRGEETDQGPNDAKLGLVDWGYSDDKGIASDETVEVEERYCPHLLSIGPRSRRWTAGF</sequence>
<gene>
    <name evidence="2" type="ORF">A9Z42_0052590</name>
</gene>
<dbReference type="AlphaFoldDB" id="A0A2H2ZVE7"/>
<keyword evidence="3" id="KW-1185">Reference proteome</keyword>
<protein>
    <recommendedName>
        <fullName evidence="1">DUF4470 domain-containing protein</fullName>
    </recommendedName>
</protein>
<dbReference type="Proteomes" id="UP000219286">
    <property type="component" value="Unassembled WGS sequence"/>
</dbReference>
<evidence type="ECO:0000313" key="3">
    <source>
        <dbReference type="Proteomes" id="UP000219286"/>
    </source>
</evidence>
<dbReference type="OrthoDB" id="5282002at2759"/>
<dbReference type="Pfam" id="PF14737">
    <property type="entry name" value="DUF4470"/>
    <property type="match status" value="1"/>
</dbReference>
<evidence type="ECO:0000313" key="2">
    <source>
        <dbReference type="EMBL" id="OTA04635.1"/>
    </source>
</evidence>
<dbReference type="EMBL" id="LFMI01000533">
    <property type="protein sequence ID" value="OTA04635.1"/>
    <property type="molecule type" value="Genomic_DNA"/>
</dbReference>
<accession>A0A2H2ZVE7</accession>
<feature type="domain" description="DUF4470" evidence="1">
    <location>
        <begin position="23"/>
        <end position="124"/>
    </location>
</feature>